<evidence type="ECO:0000313" key="3">
    <source>
        <dbReference type="EMBL" id="MCX2978590.1"/>
    </source>
</evidence>
<dbReference type="EMBL" id="SHNO01000001">
    <property type="protein sequence ID" value="MCX2978590.1"/>
    <property type="molecule type" value="Genomic_DNA"/>
</dbReference>
<name>A0ABT3T9T2_9GAMM</name>
<dbReference type="InterPro" id="IPR001128">
    <property type="entry name" value="Cyt_P450"/>
</dbReference>
<keyword evidence="2" id="KW-0479">Metal-binding</keyword>
<proteinExistence type="inferred from homology"/>
<dbReference type="PANTHER" id="PTHR46696">
    <property type="entry name" value="P450, PUTATIVE (EUROFUNG)-RELATED"/>
    <property type="match status" value="1"/>
</dbReference>
<dbReference type="PANTHER" id="PTHR46696:SF4">
    <property type="entry name" value="BIOTIN BIOSYNTHESIS CYTOCHROME P450"/>
    <property type="match status" value="1"/>
</dbReference>
<accession>A0ABT3T9T2</accession>
<dbReference type="PRINTS" id="PR00385">
    <property type="entry name" value="P450"/>
</dbReference>
<organism evidence="3 4">
    <name type="scientific">Candidatus Marimicrobium litorale</name>
    <dbReference type="NCBI Taxonomy" id="2518991"/>
    <lineage>
        <taxon>Bacteria</taxon>
        <taxon>Pseudomonadati</taxon>
        <taxon>Pseudomonadota</taxon>
        <taxon>Gammaproteobacteria</taxon>
        <taxon>Cellvibrionales</taxon>
        <taxon>Halieaceae</taxon>
        <taxon>Marimicrobium</taxon>
    </lineage>
</organism>
<dbReference type="Proteomes" id="UP001143304">
    <property type="component" value="Unassembled WGS sequence"/>
</dbReference>
<evidence type="ECO:0000256" key="1">
    <source>
        <dbReference type="ARBA" id="ARBA00010617"/>
    </source>
</evidence>
<dbReference type="SUPFAM" id="SSF48264">
    <property type="entry name" value="Cytochrome P450"/>
    <property type="match status" value="1"/>
</dbReference>
<evidence type="ECO:0000256" key="2">
    <source>
        <dbReference type="RuleBase" id="RU000461"/>
    </source>
</evidence>
<sequence>MATCPFQNLLDPDLYMDGNHHRVFADVREKSNGLAFIEDPLTGVPYWAVTRREIADYVCKNPLLFSSAAKTILPKEMPEEEIALSRLMLVNMDPPEHVKYRRIVRNAFTPKAVEGYEERFREVAKETIERVVTKQHCEFVTEVAAELPLIAIMSLCGIPMSDKKKFFDWTNTMIFTEDEDMSGGEGVAASQAAAIEVYAYAEELAKRHESEPLTDIVGALLDGKVNDEKLTPEEFQLFFLMLIAAGNESTRSVIAHGMRLLIEHPKQLQKLVDAPELIPFAVEEMLRFNPAFVQMRRTVMEDTEIDGRQLKSGDKMVVNWQAINHDPEIFENPEEFDVERFRKRPELTSQHRAFGNGEHFCIGAHMSRLEMKVMFEELIPRLRNPTFAEPVSFVRDFFVNGIKTMPINFEGR</sequence>
<dbReference type="Gene3D" id="1.10.630.10">
    <property type="entry name" value="Cytochrome P450"/>
    <property type="match status" value="1"/>
</dbReference>
<dbReference type="PROSITE" id="PS00086">
    <property type="entry name" value="CYTOCHROME_P450"/>
    <property type="match status" value="1"/>
</dbReference>
<protein>
    <submittedName>
        <fullName evidence="3">Cytochrome P450</fullName>
    </submittedName>
</protein>
<keyword evidence="2" id="KW-0503">Monooxygenase</keyword>
<keyword evidence="2" id="KW-0560">Oxidoreductase</keyword>
<comment type="caution">
    <text evidence="3">The sequence shown here is derived from an EMBL/GenBank/DDBJ whole genome shotgun (WGS) entry which is preliminary data.</text>
</comment>
<dbReference type="CDD" id="cd11033">
    <property type="entry name" value="CYP142-like"/>
    <property type="match status" value="1"/>
</dbReference>
<dbReference type="InterPro" id="IPR017972">
    <property type="entry name" value="Cyt_P450_CS"/>
</dbReference>
<reference evidence="3" key="1">
    <citation type="submission" date="2019-02" db="EMBL/GenBank/DDBJ databases">
        <authorList>
            <person name="Li S.-H."/>
        </authorList>
    </citation>
    <scope>NUCLEOTIDE SEQUENCE</scope>
    <source>
        <strain evidence="3">IMCC11814</strain>
    </source>
</reference>
<evidence type="ECO:0000313" key="4">
    <source>
        <dbReference type="Proteomes" id="UP001143304"/>
    </source>
</evidence>
<comment type="similarity">
    <text evidence="1 2">Belongs to the cytochrome P450 family.</text>
</comment>
<keyword evidence="4" id="KW-1185">Reference proteome</keyword>
<gene>
    <name evidence="3" type="ORF">EYC82_14580</name>
</gene>
<keyword evidence="2" id="KW-0349">Heme</keyword>
<dbReference type="PRINTS" id="PR00359">
    <property type="entry name" value="BP450"/>
</dbReference>
<dbReference type="InterPro" id="IPR002397">
    <property type="entry name" value="Cyt_P450_B"/>
</dbReference>
<dbReference type="Pfam" id="PF00067">
    <property type="entry name" value="p450"/>
    <property type="match status" value="1"/>
</dbReference>
<keyword evidence="2" id="KW-0408">Iron</keyword>
<dbReference type="InterPro" id="IPR036396">
    <property type="entry name" value="Cyt_P450_sf"/>
</dbReference>